<keyword evidence="1" id="KW-0472">Membrane</keyword>
<protein>
    <submittedName>
        <fullName evidence="2">Membrane protein</fullName>
    </submittedName>
</protein>
<organism evidence="2 3">
    <name type="scientific">Chlamydia ibidis 10-1398/6</name>
    <dbReference type="NCBI Taxonomy" id="1046581"/>
    <lineage>
        <taxon>Bacteria</taxon>
        <taxon>Pseudomonadati</taxon>
        <taxon>Chlamydiota</taxon>
        <taxon>Chlamydiia</taxon>
        <taxon>Chlamydiales</taxon>
        <taxon>Chlamydiaceae</taxon>
        <taxon>Chlamydia/Chlamydophila group</taxon>
        <taxon>Chlamydia</taxon>
    </lineage>
</organism>
<keyword evidence="1" id="KW-1133">Transmembrane helix</keyword>
<accession>A0ABN0N022</accession>
<gene>
    <name evidence="2" type="ORF">H359_0434</name>
</gene>
<proteinExistence type="predicted"/>
<comment type="caution">
    <text evidence="2">The sequence shown here is derived from an EMBL/GenBank/DDBJ whole genome shotgun (WGS) entry which is preliminary data.</text>
</comment>
<reference evidence="2 3" key="1">
    <citation type="submission" date="2013-07" db="EMBL/GenBank/DDBJ databases">
        <title>Isolation of a new Chlamydia species from the feral Sacred Ibis (Threskiornis aethiopicus): Chlamydia ibidis.</title>
        <authorList>
            <person name="Vorimore F."/>
            <person name="Hsia R.-C."/>
            <person name="Huot-Creasy H."/>
            <person name="Bastian S."/>
            <person name="Deruyter L."/>
            <person name="Passet A."/>
            <person name="Sachse K."/>
            <person name="Bavoil P."/>
            <person name="Myers G."/>
            <person name="Laroucau K."/>
        </authorList>
    </citation>
    <scope>NUCLEOTIDE SEQUENCE [LARGE SCALE GENOMIC DNA]</scope>
    <source>
        <strain evidence="2 3">10-1398/6</strain>
    </source>
</reference>
<evidence type="ECO:0000313" key="2">
    <source>
        <dbReference type="EMBL" id="EQM63002.1"/>
    </source>
</evidence>
<evidence type="ECO:0000256" key="1">
    <source>
        <dbReference type="SAM" id="Phobius"/>
    </source>
</evidence>
<evidence type="ECO:0000313" key="3">
    <source>
        <dbReference type="Proteomes" id="UP000016064"/>
    </source>
</evidence>
<sequence>MFDYLVFKRIGEGVSFLFFFIYLVICCEFCNNLLDTLFYFF</sequence>
<feature type="transmembrane region" description="Helical" evidence="1">
    <location>
        <begin position="16"/>
        <end position="40"/>
    </location>
</feature>
<keyword evidence="3" id="KW-1185">Reference proteome</keyword>
<name>A0ABN0N022_9CHLA</name>
<keyword evidence="1" id="KW-0812">Transmembrane</keyword>
<dbReference type="EMBL" id="APJW01000001">
    <property type="protein sequence ID" value="EQM63002.1"/>
    <property type="molecule type" value="Genomic_DNA"/>
</dbReference>
<dbReference type="Proteomes" id="UP000016064">
    <property type="component" value="Unassembled WGS sequence"/>
</dbReference>